<reference evidence="3" key="1">
    <citation type="journal article" date="2019" name="Int. J. Syst. Evol. Microbiol.">
        <title>The Global Catalogue of Microorganisms (GCM) 10K type strain sequencing project: providing services to taxonomists for standard genome sequencing and annotation.</title>
        <authorList>
            <consortium name="The Broad Institute Genomics Platform"/>
            <consortium name="The Broad Institute Genome Sequencing Center for Infectious Disease"/>
            <person name="Wu L."/>
            <person name="Ma J."/>
        </authorList>
    </citation>
    <scope>NUCLEOTIDE SEQUENCE [LARGE SCALE GENOMIC DNA]</scope>
    <source>
        <strain evidence="3">JCM 31920</strain>
    </source>
</reference>
<dbReference type="Pfam" id="PF13174">
    <property type="entry name" value="TPR_6"/>
    <property type="match status" value="1"/>
</dbReference>
<organism evidence="2 3">
    <name type="scientific">Ravibacter arvi</name>
    <dbReference type="NCBI Taxonomy" id="2051041"/>
    <lineage>
        <taxon>Bacteria</taxon>
        <taxon>Pseudomonadati</taxon>
        <taxon>Bacteroidota</taxon>
        <taxon>Cytophagia</taxon>
        <taxon>Cytophagales</taxon>
        <taxon>Spirosomataceae</taxon>
        <taxon>Ravibacter</taxon>
    </lineage>
</organism>
<keyword evidence="1" id="KW-0732">Signal</keyword>
<dbReference type="Proteomes" id="UP001501508">
    <property type="component" value="Unassembled WGS sequence"/>
</dbReference>
<keyword evidence="3" id="KW-1185">Reference proteome</keyword>
<name>A0ABP8M8G3_9BACT</name>
<evidence type="ECO:0000313" key="3">
    <source>
        <dbReference type="Proteomes" id="UP001501508"/>
    </source>
</evidence>
<evidence type="ECO:0000256" key="1">
    <source>
        <dbReference type="SAM" id="SignalP"/>
    </source>
</evidence>
<dbReference type="Gene3D" id="1.25.40.10">
    <property type="entry name" value="Tetratricopeptide repeat domain"/>
    <property type="match status" value="3"/>
</dbReference>
<dbReference type="EMBL" id="BAABEY010000036">
    <property type="protein sequence ID" value="GAA4445665.1"/>
    <property type="molecule type" value="Genomic_DNA"/>
</dbReference>
<feature type="signal peptide" evidence="1">
    <location>
        <begin position="1"/>
        <end position="21"/>
    </location>
</feature>
<dbReference type="InterPro" id="IPR019734">
    <property type="entry name" value="TPR_rpt"/>
</dbReference>
<gene>
    <name evidence="2" type="ORF">GCM10023091_37500</name>
</gene>
<evidence type="ECO:0000313" key="2">
    <source>
        <dbReference type="EMBL" id="GAA4445665.1"/>
    </source>
</evidence>
<comment type="caution">
    <text evidence="2">The sequence shown here is derived from an EMBL/GenBank/DDBJ whole genome shotgun (WGS) entry which is preliminary data.</text>
</comment>
<dbReference type="InterPro" id="IPR011990">
    <property type="entry name" value="TPR-like_helical_dom_sf"/>
</dbReference>
<accession>A0ABP8M8G3</accession>
<proteinExistence type="predicted"/>
<dbReference type="SUPFAM" id="SSF48452">
    <property type="entry name" value="TPR-like"/>
    <property type="match status" value="3"/>
</dbReference>
<protein>
    <recommendedName>
        <fullName evidence="4">Tetratricopeptide repeat protein</fullName>
    </recommendedName>
</protein>
<evidence type="ECO:0008006" key="4">
    <source>
        <dbReference type="Google" id="ProtNLM"/>
    </source>
</evidence>
<feature type="chain" id="PRO_5047280871" description="Tetratricopeptide repeat protein" evidence="1">
    <location>
        <begin position="22"/>
        <end position="602"/>
    </location>
</feature>
<sequence>MCMRPILFFFLLISGSGLVSAQSDAELAIEYFRQSDCEKGINFAEKALEAQFSKDLLSRYTSCAVKAKKGDAAVRFFRNRIRTEPERSAFYSFQWGSLLAQQGKDIQAGQKFDETLQILEKRPDLHPQFIEDFRKAGNPDYARKIIQIARERLRNPALYALELAAIYQEMGDKTKMIGELLGYGRMVRSTEVVQNLLQDFLKDEKDGDILERMLYEQIQAQPNEVYYNELLVWLQIQRKDFYKAFLQERSLDKRLKSNGARIINLATLAVQNQDYANALKMYEYLQKEYQETEIYPYARRMALLVQEEQIKRAYPVRLEDVRKLIGEYEKFLAAYDTNINALEAIRNMAKLYAFYLNEPARAVTLLSKAVDLGKTQPQFADACKLDLGDIYLLNGEPWEASLLYSQVEKSQKDNALGYEAKLRNARLYYFKGEFDLARSVLNVLKKATSREIANDASILSMLILDNTGMDSSEDAMRGYAAAELLLFQHQYDKALDSLSVLYTDYKDHALADEILWMQASVLIRLDRNEEAEKMLLKIIKDFSYDILADNAMYELAQLYESKLNRKEDAMRLYQELMDKYPASIFVADARKRYRMLRGDVIN</sequence>